<comment type="caution">
    <text evidence="3">The sequence shown here is derived from an EMBL/GenBank/DDBJ whole genome shotgun (WGS) entry which is preliminary data.</text>
</comment>
<keyword evidence="4" id="KW-1185">Reference proteome</keyword>
<dbReference type="AlphaFoldDB" id="A0AAD1UC21"/>
<proteinExistence type="inferred from homology"/>
<feature type="compositionally biased region" description="Basic and acidic residues" evidence="2">
    <location>
        <begin position="329"/>
        <end position="342"/>
    </location>
</feature>
<name>A0AAD1UC21_EUPCR</name>
<feature type="region of interest" description="Disordered" evidence="2">
    <location>
        <begin position="771"/>
        <end position="802"/>
    </location>
</feature>
<feature type="compositionally biased region" description="Polar residues" evidence="2">
    <location>
        <begin position="779"/>
        <end position="791"/>
    </location>
</feature>
<feature type="compositionally biased region" description="Basic and acidic residues" evidence="2">
    <location>
        <begin position="982"/>
        <end position="996"/>
    </location>
</feature>
<feature type="compositionally biased region" description="Basic residues" evidence="2">
    <location>
        <begin position="247"/>
        <end position="275"/>
    </location>
</feature>
<feature type="compositionally biased region" description="Polar residues" evidence="2">
    <location>
        <begin position="527"/>
        <end position="540"/>
    </location>
</feature>
<feature type="compositionally biased region" description="Basic and acidic residues" evidence="2">
    <location>
        <begin position="917"/>
        <end position="950"/>
    </location>
</feature>
<evidence type="ECO:0000313" key="4">
    <source>
        <dbReference type="Proteomes" id="UP001295684"/>
    </source>
</evidence>
<feature type="compositionally biased region" description="Polar residues" evidence="2">
    <location>
        <begin position="378"/>
        <end position="390"/>
    </location>
</feature>
<feature type="compositionally biased region" description="Polar residues" evidence="2">
    <location>
        <begin position="310"/>
        <end position="328"/>
    </location>
</feature>
<feature type="compositionally biased region" description="Polar residues" evidence="2">
    <location>
        <begin position="1186"/>
        <end position="1206"/>
    </location>
</feature>
<feature type="region of interest" description="Disordered" evidence="2">
    <location>
        <begin position="633"/>
        <end position="667"/>
    </location>
</feature>
<feature type="region of interest" description="Disordered" evidence="2">
    <location>
        <begin position="885"/>
        <end position="1008"/>
    </location>
</feature>
<evidence type="ECO:0000256" key="1">
    <source>
        <dbReference type="ARBA" id="ARBA00008315"/>
    </source>
</evidence>
<feature type="region of interest" description="Disordered" evidence="2">
    <location>
        <begin position="247"/>
        <end position="354"/>
    </location>
</feature>
<feature type="compositionally biased region" description="Basic and acidic residues" evidence="2">
    <location>
        <begin position="633"/>
        <end position="642"/>
    </location>
</feature>
<organism evidence="3 4">
    <name type="scientific">Euplotes crassus</name>
    <dbReference type="NCBI Taxonomy" id="5936"/>
    <lineage>
        <taxon>Eukaryota</taxon>
        <taxon>Sar</taxon>
        <taxon>Alveolata</taxon>
        <taxon>Ciliophora</taxon>
        <taxon>Intramacronucleata</taxon>
        <taxon>Spirotrichea</taxon>
        <taxon>Hypotrichia</taxon>
        <taxon>Euplotida</taxon>
        <taxon>Euplotidae</taxon>
        <taxon>Moneuplotes</taxon>
    </lineage>
</organism>
<comment type="similarity">
    <text evidence="1">Belongs to the CFAP97 family.</text>
</comment>
<sequence length="1206" mass="138111">MYLVEQHQHRKHLHNIQSTVDNKVPRQFLKNLVKRRLRRNIQSNHEKARYKYADDNIDLLNKLISTKNRKNLLSQRAKNSNPRSLNFVNRKKEIERINNENTRFNTRLLSDVKPTITREDFKKHEKNYYDHKLNLTSLNYGYLLLSQQAPHKREGKIKTLKNNSKKLDRITENSSKFNRVFSADDKETLRMKKFKSPMTDKRMNKKIKFKPKSPVILRPLKKRVIKGLNQSTLDVFSTTDNIRRINKFKSKIMSKSPRAKKKKPRVKPKRGRNHHTTKDMKILNIQTGHPMSPSPEETSFPERNERGHYQNPSPTDSQAPQINSTKNTSEMRPDSKTKDLINPKEMPLRINTIASNTARKSEVVRNVQKKPKIVNRIQSKVSVVNNPTQSSKKESRNSSANYNPISRQTTYRGDSFGNKEGLKKGKGKRRRKDTYSEANEKILDVPEDQRDMKSVIKEEEHDINESSSSEKYTEPEEFKDDESRSKSMVDSVSDIRSRNDGLSPSPSLKSITKKRQKNKKNIGDTKSGLNSKATPELKSNTNKEGKLGKDIPENNSDIKSQSMSENKSQAVSDKNSVDQSESQSPEGEKEEAKEKKKSLLIENHLHKAKIKGNNYHESTSNITLNQSNINDSKLTKYSDMKPNKSNVTAQNRRSSQQTKIRDQSGVYPAKRTISKMMTEKIPEEDCTPLKDKTTFNTPTEIVSNFGGREGGQNVSQKTITTNNQLKEKSQRKPSVIRQKRNTINHQIFPHMKRNDEDDEDVSTIKDQLNNLKMTDETNSKNMSVSDNTNTDQGKRKSFISNRSKTNEFVSIKHVPEDRRKSSFVHLSTIQESRPKKMLEVTCLDTMKNIPSPESFISGGMSLGQGDKKKEESKFLMTKELETIKDDNSSRFQSDQDFDDSENNKRCKKSISQDDDSVSSKDNTDIAGSHCEKEKPFFFNKNKDNPQEKDVPINPNFKRKQTVNVFSRQLPGEKENSNFSLNDKSEKSKASRKENATKESSMFSHTKKRATTFVSSSSQNFFGIAEGKFRNLVRKKSTSNFLPNYGIMEQNKSIIDNNLDISLPSQIEKKDSTSSNNVSEEDEFVNELVDAPPMPLGELSRKSSVDDYRKALMKQNKRISDNRVGFESTENSQLIGSYLSKNSFKSNISHTLQMSKKKSSSETVVELKSVVLQKSVNSQALRGLKSGKNTSSNFESDQIPQINDESH</sequence>
<dbReference type="Pfam" id="PF13879">
    <property type="entry name" value="Hmw_CFAP97"/>
    <property type="match status" value="1"/>
</dbReference>
<feature type="region of interest" description="Disordered" evidence="2">
    <location>
        <begin position="1181"/>
        <end position="1206"/>
    </location>
</feature>
<accession>A0AAD1UC21</accession>
<feature type="compositionally biased region" description="Basic and acidic residues" evidence="2">
    <location>
        <begin position="433"/>
        <end position="464"/>
    </location>
</feature>
<evidence type="ECO:0000313" key="3">
    <source>
        <dbReference type="EMBL" id="CAI2362363.1"/>
    </source>
</evidence>
<feature type="compositionally biased region" description="Basic and acidic residues" evidence="2">
    <location>
        <begin position="471"/>
        <end position="499"/>
    </location>
</feature>
<evidence type="ECO:0000256" key="2">
    <source>
        <dbReference type="SAM" id="MobiDB-lite"/>
    </source>
</evidence>
<feature type="compositionally biased region" description="Polar residues" evidence="2">
    <location>
        <begin position="643"/>
        <end position="658"/>
    </location>
</feature>
<gene>
    <name evidence="3" type="ORF">ECRASSUSDP1_LOCUS3685</name>
</gene>
<protein>
    <submittedName>
        <fullName evidence="3">Uncharacterized protein</fullName>
    </submittedName>
</protein>
<reference evidence="3" key="1">
    <citation type="submission" date="2023-07" db="EMBL/GenBank/DDBJ databases">
        <authorList>
            <consortium name="AG Swart"/>
            <person name="Singh M."/>
            <person name="Singh A."/>
            <person name="Seah K."/>
            <person name="Emmerich C."/>
        </authorList>
    </citation>
    <scope>NUCLEOTIDE SEQUENCE</scope>
    <source>
        <strain evidence="3">DP1</strain>
    </source>
</reference>
<feature type="compositionally biased region" description="Polar residues" evidence="2">
    <location>
        <begin position="553"/>
        <end position="585"/>
    </location>
</feature>
<feature type="compositionally biased region" description="Polar residues" evidence="2">
    <location>
        <begin position="500"/>
        <end position="510"/>
    </location>
</feature>
<feature type="compositionally biased region" description="Basic residues" evidence="2">
    <location>
        <begin position="511"/>
        <end position="520"/>
    </location>
</feature>
<dbReference type="Proteomes" id="UP001295684">
    <property type="component" value="Unassembled WGS sequence"/>
</dbReference>
<dbReference type="InterPro" id="IPR029488">
    <property type="entry name" value="Hmw/CFAP97"/>
</dbReference>
<dbReference type="EMBL" id="CAMPGE010003528">
    <property type="protein sequence ID" value="CAI2362363.1"/>
    <property type="molecule type" value="Genomic_DNA"/>
</dbReference>
<feature type="compositionally biased region" description="Basic and acidic residues" evidence="2">
    <location>
        <begin position="586"/>
        <end position="596"/>
    </location>
</feature>
<feature type="compositionally biased region" description="Polar residues" evidence="2">
    <location>
        <begin position="397"/>
        <end position="412"/>
    </location>
</feature>
<feature type="region of interest" description="Disordered" evidence="2">
    <location>
        <begin position="378"/>
        <end position="596"/>
    </location>
</feature>
<feature type="compositionally biased region" description="Basic and acidic residues" evidence="2">
    <location>
        <begin position="541"/>
        <end position="552"/>
    </location>
</feature>